<sequence>MSEQNQDSNLAEKRFLMIIKVNTEARSRKLLPYTTPLNIHHLRDLLSWSFSSTEFLMFRHVQNCSQTFIGGSIANVWFTNGDQYPNSDLDLYMTWTGFHHLMDFLSDIGYQVVVNNHVCKSSKQGCACSPWCSIPIYSNNRNHTYPEPHHICVTQVDHVSGDRYGLDAVSAFFNLKHNEACIQVMVAEFNVMEIFLQYHSRSIQCHEAFDTNSKFCCLNRFIGDELCCVIDLGDGGQDYTVWGDTIRNSWSLIYFDHDNCKVLYHLVKVCSQSTYYTVCHTLAPHITRLMSIEDDIEQYTSITDYIDRIRAAQVSGNMVHSKAIYYTKELFFGMLPHMNVIPSAHTAIMVFIVLKALDMDTTAVKIIFGHNFYNRQVIALAQQHCKSIGTWFQVTALPYQIIFTSRELFPIDVAVD</sequence>
<keyword evidence="2" id="KW-1185">Reference proteome</keyword>
<gene>
    <name evidence="1" type="ORF">BT96DRAFT_1095549</name>
</gene>
<name>A0A6A4IAA5_9AGAR</name>
<accession>A0A6A4IAA5</accession>
<organism evidence="1 2">
    <name type="scientific">Gymnopus androsaceus JB14</name>
    <dbReference type="NCBI Taxonomy" id="1447944"/>
    <lineage>
        <taxon>Eukaryota</taxon>
        <taxon>Fungi</taxon>
        <taxon>Dikarya</taxon>
        <taxon>Basidiomycota</taxon>
        <taxon>Agaricomycotina</taxon>
        <taxon>Agaricomycetes</taxon>
        <taxon>Agaricomycetidae</taxon>
        <taxon>Agaricales</taxon>
        <taxon>Marasmiineae</taxon>
        <taxon>Omphalotaceae</taxon>
        <taxon>Gymnopus</taxon>
    </lineage>
</organism>
<proteinExistence type="predicted"/>
<dbReference type="EMBL" id="ML769389">
    <property type="protein sequence ID" value="KAE9409072.1"/>
    <property type="molecule type" value="Genomic_DNA"/>
</dbReference>
<reference evidence="1" key="1">
    <citation type="journal article" date="2019" name="Environ. Microbiol.">
        <title>Fungal ecological strategies reflected in gene transcription - a case study of two litter decomposers.</title>
        <authorList>
            <person name="Barbi F."/>
            <person name="Kohler A."/>
            <person name="Barry K."/>
            <person name="Baskaran P."/>
            <person name="Daum C."/>
            <person name="Fauchery L."/>
            <person name="Ihrmark K."/>
            <person name="Kuo A."/>
            <person name="LaButti K."/>
            <person name="Lipzen A."/>
            <person name="Morin E."/>
            <person name="Grigoriev I.V."/>
            <person name="Henrissat B."/>
            <person name="Lindahl B."/>
            <person name="Martin F."/>
        </authorList>
    </citation>
    <scope>NUCLEOTIDE SEQUENCE</scope>
    <source>
        <strain evidence="1">JB14</strain>
    </source>
</reference>
<evidence type="ECO:0000313" key="2">
    <source>
        <dbReference type="Proteomes" id="UP000799118"/>
    </source>
</evidence>
<dbReference type="AlphaFoldDB" id="A0A6A4IAA5"/>
<dbReference type="Proteomes" id="UP000799118">
    <property type="component" value="Unassembled WGS sequence"/>
</dbReference>
<protein>
    <submittedName>
        <fullName evidence="1">Uncharacterized protein</fullName>
    </submittedName>
</protein>
<evidence type="ECO:0000313" key="1">
    <source>
        <dbReference type="EMBL" id="KAE9409072.1"/>
    </source>
</evidence>